<protein>
    <submittedName>
        <fullName evidence="2">Uncharacterized protein</fullName>
    </submittedName>
</protein>
<dbReference type="AlphaFoldDB" id="A0A426XDB9"/>
<feature type="region of interest" description="Disordered" evidence="1">
    <location>
        <begin position="42"/>
        <end position="100"/>
    </location>
</feature>
<sequence length="122" mass="14293">MRLRLQCVELDKKPEELKIDPIDLEFYNEYSELISEWIEATENQEDPLLDGEGDPQHPSRFITEAIKEEDEHPQQVKNPSRSERGGKEKEEGSRINHSVIKNRVRRRNTFTIEFSNSLGPET</sequence>
<dbReference type="Proteomes" id="UP000287651">
    <property type="component" value="Unassembled WGS sequence"/>
</dbReference>
<gene>
    <name evidence="2" type="ORF">B296_00058187</name>
</gene>
<comment type="caution">
    <text evidence="2">The sequence shown here is derived from an EMBL/GenBank/DDBJ whole genome shotgun (WGS) entry which is preliminary data.</text>
</comment>
<dbReference type="EMBL" id="AMZH03022277">
    <property type="protein sequence ID" value="RRT37452.1"/>
    <property type="molecule type" value="Genomic_DNA"/>
</dbReference>
<proteinExistence type="predicted"/>
<reference evidence="2 3" key="1">
    <citation type="journal article" date="2014" name="Agronomy (Basel)">
        <title>A Draft Genome Sequence for Ensete ventricosum, the Drought-Tolerant Tree Against Hunger.</title>
        <authorList>
            <person name="Harrison J."/>
            <person name="Moore K.A."/>
            <person name="Paszkiewicz K."/>
            <person name="Jones T."/>
            <person name="Grant M."/>
            <person name="Ambacheew D."/>
            <person name="Muzemil S."/>
            <person name="Studholme D.J."/>
        </authorList>
    </citation>
    <scope>NUCLEOTIDE SEQUENCE [LARGE SCALE GENOMIC DNA]</scope>
</reference>
<evidence type="ECO:0000256" key="1">
    <source>
        <dbReference type="SAM" id="MobiDB-lite"/>
    </source>
</evidence>
<name>A0A426XDB9_ENSVE</name>
<feature type="compositionally biased region" description="Basic and acidic residues" evidence="1">
    <location>
        <begin position="65"/>
        <end position="94"/>
    </location>
</feature>
<evidence type="ECO:0000313" key="2">
    <source>
        <dbReference type="EMBL" id="RRT37452.1"/>
    </source>
</evidence>
<evidence type="ECO:0000313" key="3">
    <source>
        <dbReference type="Proteomes" id="UP000287651"/>
    </source>
</evidence>
<organism evidence="2 3">
    <name type="scientific">Ensete ventricosum</name>
    <name type="common">Abyssinian banana</name>
    <name type="synonym">Musa ensete</name>
    <dbReference type="NCBI Taxonomy" id="4639"/>
    <lineage>
        <taxon>Eukaryota</taxon>
        <taxon>Viridiplantae</taxon>
        <taxon>Streptophyta</taxon>
        <taxon>Embryophyta</taxon>
        <taxon>Tracheophyta</taxon>
        <taxon>Spermatophyta</taxon>
        <taxon>Magnoliopsida</taxon>
        <taxon>Liliopsida</taxon>
        <taxon>Zingiberales</taxon>
        <taxon>Musaceae</taxon>
        <taxon>Ensete</taxon>
    </lineage>
</organism>
<feature type="compositionally biased region" description="Acidic residues" evidence="1">
    <location>
        <begin position="42"/>
        <end position="53"/>
    </location>
</feature>
<accession>A0A426XDB9</accession>